<dbReference type="EMBL" id="JAQOWY010000004">
    <property type="protein sequence ID" value="KAK1856930.1"/>
    <property type="molecule type" value="Genomic_DNA"/>
</dbReference>
<accession>A0AAD9B236</accession>
<reference evidence="2" key="1">
    <citation type="submission" date="2023-01" db="EMBL/GenBank/DDBJ databases">
        <title>Colletotrichum chrysophilum M932 genome sequence.</title>
        <authorList>
            <person name="Baroncelli R."/>
        </authorList>
    </citation>
    <scope>NUCLEOTIDE SEQUENCE</scope>
    <source>
        <strain evidence="2">M932</strain>
    </source>
</reference>
<feature type="compositionally biased region" description="Polar residues" evidence="1">
    <location>
        <begin position="8"/>
        <end position="33"/>
    </location>
</feature>
<evidence type="ECO:0000313" key="2">
    <source>
        <dbReference type="EMBL" id="KAK1856930.1"/>
    </source>
</evidence>
<dbReference type="Proteomes" id="UP001243330">
    <property type="component" value="Unassembled WGS sequence"/>
</dbReference>
<name>A0AAD9B236_9PEZI</name>
<keyword evidence="3" id="KW-1185">Reference proteome</keyword>
<organism evidence="2 3">
    <name type="scientific">Colletotrichum chrysophilum</name>
    <dbReference type="NCBI Taxonomy" id="1836956"/>
    <lineage>
        <taxon>Eukaryota</taxon>
        <taxon>Fungi</taxon>
        <taxon>Dikarya</taxon>
        <taxon>Ascomycota</taxon>
        <taxon>Pezizomycotina</taxon>
        <taxon>Sordariomycetes</taxon>
        <taxon>Hypocreomycetidae</taxon>
        <taxon>Glomerellales</taxon>
        <taxon>Glomerellaceae</taxon>
        <taxon>Colletotrichum</taxon>
        <taxon>Colletotrichum gloeosporioides species complex</taxon>
    </lineage>
</organism>
<comment type="caution">
    <text evidence="2">The sequence shown here is derived from an EMBL/GenBank/DDBJ whole genome shotgun (WGS) entry which is preliminary data.</text>
</comment>
<proteinExistence type="predicted"/>
<dbReference type="AlphaFoldDB" id="A0AAD9B236"/>
<feature type="region of interest" description="Disordered" evidence="1">
    <location>
        <begin position="1"/>
        <end position="90"/>
    </location>
</feature>
<gene>
    <name evidence="2" type="ORF">CCHR01_00492</name>
</gene>
<evidence type="ECO:0000313" key="3">
    <source>
        <dbReference type="Proteomes" id="UP001243330"/>
    </source>
</evidence>
<protein>
    <submittedName>
        <fullName evidence="2">Uncharacterized protein</fullName>
    </submittedName>
</protein>
<sequence length="90" mass="9711">MFNLKGLTLSQGNTWPQLASAPTSRARSESFATAWSHRGPYSDRLFDRPLSQQGPSRLPFCATKTSPVSAESAHSHAEGPPSPTPSTSQR</sequence>
<evidence type="ECO:0000256" key="1">
    <source>
        <dbReference type="SAM" id="MobiDB-lite"/>
    </source>
</evidence>